<dbReference type="Proteomes" id="UP001228376">
    <property type="component" value="Unassembled WGS sequence"/>
</dbReference>
<evidence type="ECO:0000259" key="1">
    <source>
        <dbReference type="PROSITE" id="PS50846"/>
    </source>
</evidence>
<evidence type="ECO:0000313" key="2">
    <source>
        <dbReference type="EMBL" id="MDY0406476.1"/>
    </source>
</evidence>
<dbReference type="InterPro" id="IPR006121">
    <property type="entry name" value="HMA_dom"/>
</dbReference>
<proteinExistence type="predicted"/>
<dbReference type="Gene3D" id="3.30.70.100">
    <property type="match status" value="1"/>
</dbReference>
<protein>
    <submittedName>
        <fullName evidence="2">Cation transporter</fullName>
    </submittedName>
</protein>
<dbReference type="InterPro" id="IPR036163">
    <property type="entry name" value="HMA_dom_sf"/>
</dbReference>
<comment type="caution">
    <text evidence="2">The sequence shown here is derived from an EMBL/GenBank/DDBJ whole genome shotgun (WGS) entry which is preliminary data.</text>
</comment>
<reference evidence="2 3" key="1">
    <citation type="submission" date="2023-10" db="EMBL/GenBank/DDBJ databases">
        <title>179-bfca-hs.</title>
        <authorList>
            <person name="Miliotis G."/>
            <person name="Sengupta P."/>
            <person name="Hameed A."/>
            <person name="Chuvochina M."/>
            <person name="Mcdonagh F."/>
            <person name="Simpson A.C."/>
            <person name="Singh N.K."/>
            <person name="Rekha P.D."/>
            <person name="Raman K."/>
            <person name="Hugenholtz P."/>
            <person name="Venkateswaran K."/>
        </authorList>
    </citation>
    <scope>NUCLEOTIDE SEQUENCE [LARGE SCALE GENOMIC DNA]</scope>
    <source>
        <strain evidence="2 3">179-BFC-A-HS</strain>
    </source>
</reference>
<feature type="domain" description="HMA" evidence="1">
    <location>
        <begin position="1"/>
        <end position="70"/>
    </location>
</feature>
<dbReference type="EMBL" id="JAROCA020000002">
    <property type="protein sequence ID" value="MDY0406476.1"/>
    <property type="molecule type" value="Genomic_DNA"/>
</dbReference>
<gene>
    <name evidence="2" type="ORF">P5G51_014885</name>
</gene>
<organism evidence="2 3">
    <name type="scientific">Tigheibacillus jepli</name>
    <dbReference type="NCBI Taxonomy" id="3035914"/>
    <lineage>
        <taxon>Bacteria</taxon>
        <taxon>Bacillati</taxon>
        <taxon>Bacillota</taxon>
        <taxon>Bacilli</taxon>
        <taxon>Bacillales</taxon>
        <taxon>Bacillaceae</taxon>
        <taxon>Tigheibacillus</taxon>
    </lineage>
</organism>
<keyword evidence="3" id="KW-1185">Reference proteome</keyword>
<dbReference type="SUPFAM" id="SSF55008">
    <property type="entry name" value="HMA, heavy metal-associated domain"/>
    <property type="match status" value="1"/>
</dbReference>
<accession>A0ABU5CJE3</accession>
<dbReference type="CDD" id="cd00371">
    <property type="entry name" value="HMA"/>
    <property type="match status" value="1"/>
</dbReference>
<name>A0ABU5CJE3_9BACI</name>
<dbReference type="PROSITE" id="PS50846">
    <property type="entry name" value="HMA_2"/>
    <property type="match status" value="1"/>
</dbReference>
<sequence length="70" mass="7516">MNELIHLTQCNNFLQNICITSVAGALKKLDGVSAAEVNLDAGNVDVTFDSSKVTVDDMKKAIEEQGYDVA</sequence>
<evidence type="ECO:0000313" key="3">
    <source>
        <dbReference type="Proteomes" id="UP001228376"/>
    </source>
</evidence>
<dbReference type="RefSeq" id="WP_306066580.1">
    <property type="nucleotide sequence ID" value="NZ_JAROCA020000002.1"/>
</dbReference>
<dbReference type="Pfam" id="PF00403">
    <property type="entry name" value="HMA"/>
    <property type="match status" value="1"/>
</dbReference>